<feature type="chain" id="PRO_5026023904" description="PBP domain-containing protein" evidence="2">
    <location>
        <begin position="30"/>
        <end position="402"/>
    </location>
</feature>
<evidence type="ECO:0008006" key="5">
    <source>
        <dbReference type="Google" id="ProtNLM"/>
    </source>
</evidence>
<evidence type="ECO:0000313" key="3">
    <source>
        <dbReference type="EMBL" id="BCB84285.1"/>
    </source>
</evidence>
<proteinExistence type="predicted"/>
<protein>
    <recommendedName>
        <fullName evidence="5">PBP domain-containing protein</fullName>
    </recommendedName>
</protein>
<feature type="region of interest" description="Disordered" evidence="1">
    <location>
        <begin position="74"/>
        <end position="100"/>
    </location>
</feature>
<sequence length="402" mass="41952">MKVKTIGRVAVASLGAAVALVVAASPAVADPDPATEFRQLAGVGSDTTQDLGNGLGEALGAGDIVASWDARPPAGGTTTIKTKATGCSFQRPNGSGQGRQALRASQGEDIDGTGPGTAGQFPAATGVNIQGCVDFARSSSYGGGSTPSNSGTYTYIPAGVDAVTLAVHEDGELPFQWSFAQIQRVYKCFDTTVAGNPVVPRMIQTGSGTWEFWIQPARMAITENEINAGDYPCMALDHDNNIATPAIPVHPRVQEHDGTVLTGNLTHVVPFSVGQFVAQTNHTVIEAALPPVLVADRRGPSHPVAISTTTQTTTQPIVSGVLNINFPVPFRRDVYNVVPTANLTNPLIQSTFVGTGSAVCSDTVTVGGQQRRVIELFGFGFRGTLNNPLEANCGYTDLRFNS</sequence>
<accession>A0A6F8YDU1</accession>
<dbReference type="AlphaFoldDB" id="A0A6F8YDU1"/>
<dbReference type="Proteomes" id="UP000503011">
    <property type="component" value="Chromosome"/>
</dbReference>
<gene>
    <name evidence="3" type="ORF">Psuf_015980</name>
</gene>
<evidence type="ECO:0000256" key="1">
    <source>
        <dbReference type="SAM" id="MobiDB-lite"/>
    </source>
</evidence>
<reference evidence="3 4" key="1">
    <citation type="submission" date="2020-03" db="EMBL/GenBank/DDBJ databases">
        <title>Whole genome shotgun sequence of Phytohabitans suffuscus NBRC 105367.</title>
        <authorList>
            <person name="Komaki H."/>
            <person name="Tamura T."/>
        </authorList>
    </citation>
    <scope>NUCLEOTIDE SEQUENCE [LARGE SCALE GENOMIC DNA]</scope>
    <source>
        <strain evidence="3 4">NBRC 105367</strain>
    </source>
</reference>
<reference evidence="3 4" key="2">
    <citation type="submission" date="2020-03" db="EMBL/GenBank/DDBJ databases">
        <authorList>
            <person name="Ichikawa N."/>
            <person name="Kimura A."/>
            <person name="Kitahashi Y."/>
            <person name="Uohara A."/>
        </authorList>
    </citation>
    <scope>NUCLEOTIDE SEQUENCE [LARGE SCALE GENOMIC DNA]</scope>
    <source>
        <strain evidence="3 4">NBRC 105367</strain>
    </source>
</reference>
<organism evidence="3 4">
    <name type="scientific">Phytohabitans suffuscus</name>
    <dbReference type="NCBI Taxonomy" id="624315"/>
    <lineage>
        <taxon>Bacteria</taxon>
        <taxon>Bacillati</taxon>
        <taxon>Actinomycetota</taxon>
        <taxon>Actinomycetes</taxon>
        <taxon>Micromonosporales</taxon>
        <taxon>Micromonosporaceae</taxon>
    </lineage>
</organism>
<evidence type="ECO:0000313" key="4">
    <source>
        <dbReference type="Proteomes" id="UP000503011"/>
    </source>
</evidence>
<dbReference type="EMBL" id="AP022871">
    <property type="protein sequence ID" value="BCB84285.1"/>
    <property type="molecule type" value="Genomic_DNA"/>
</dbReference>
<dbReference type="RefSeq" id="WP_173155403.1">
    <property type="nucleotide sequence ID" value="NZ_AP022871.1"/>
</dbReference>
<keyword evidence="2" id="KW-0732">Signal</keyword>
<evidence type="ECO:0000256" key="2">
    <source>
        <dbReference type="SAM" id="SignalP"/>
    </source>
</evidence>
<dbReference type="KEGG" id="psuu:Psuf_015980"/>
<keyword evidence="4" id="KW-1185">Reference proteome</keyword>
<feature type="compositionally biased region" description="Low complexity" evidence="1">
    <location>
        <begin position="74"/>
        <end position="86"/>
    </location>
</feature>
<feature type="signal peptide" evidence="2">
    <location>
        <begin position="1"/>
        <end position="29"/>
    </location>
</feature>
<name>A0A6F8YDU1_9ACTN</name>